<evidence type="ECO:0000313" key="1">
    <source>
        <dbReference type="Ensembl" id="ENSSDUP00000011899.1"/>
    </source>
</evidence>
<dbReference type="AlphaFoldDB" id="A0A3B4U016"/>
<dbReference type="Proteomes" id="UP000261420">
    <property type="component" value="Unplaced"/>
</dbReference>
<dbReference type="GeneID" id="111219776"/>
<reference evidence="1" key="1">
    <citation type="submission" date="2025-08" db="UniProtKB">
        <authorList>
            <consortium name="Ensembl"/>
        </authorList>
    </citation>
    <scope>IDENTIFICATION</scope>
</reference>
<dbReference type="PANTHER" id="PTHR34035">
    <property type="entry name" value="TESTIS-EXPRESSED PROTEIN 47"/>
    <property type="match status" value="1"/>
</dbReference>
<dbReference type="GeneTree" id="ENSGT00390000005565"/>
<dbReference type="OMA" id="MDSERTW"/>
<accession>A0A3B4U016</accession>
<proteinExistence type="predicted"/>
<name>A0A3B4U016_SERDU</name>
<dbReference type="Ensembl" id="ENSSDUT00000012116.1">
    <property type="protein sequence ID" value="ENSSDUP00000011899.1"/>
    <property type="gene ID" value="ENSSDUG00000008666.1"/>
</dbReference>
<dbReference type="InterPro" id="IPR055308">
    <property type="entry name" value="TEX47-like"/>
</dbReference>
<dbReference type="RefSeq" id="XP_022598285.1">
    <property type="nucleotide sequence ID" value="XM_022742564.1"/>
</dbReference>
<reference evidence="1" key="2">
    <citation type="submission" date="2025-09" db="UniProtKB">
        <authorList>
            <consortium name="Ensembl"/>
        </authorList>
    </citation>
    <scope>IDENTIFICATION</scope>
</reference>
<sequence>MAAPQKVGSLSLKSWENRDSEVEGRDTVTMFDVFHGTMREKIVLQRLIVIARIPHDLADRTELGAHYEKLNFQLSKQYIWDHMTGLLVIYPSCLLHIIESSREILLSVLKDLQQQSDCSLLGAAKVVFMAHDPRSRMFHQWSYKVLGADQVSGDHEAKGHEEEEESTETLVCSVLSALQSLGGHPEISKKTLPGLVLDETPELIMPQEVLDKLLARDELQSPQQFLQMYDSPLNVSMDFGQVIRSRCLTTV</sequence>
<dbReference type="KEGG" id="sdu:111219776"/>
<dbReference type="RefSeq" id="XP_022598284.1">
    <property type="nucleotide sequence ID" value="XM_022742563.1"/>
</dbReference>
<evidence type="ECO:0000313" key="2">
    <source>
        <dbReference type="Proteomes" id="UP000261420"/>
    </source>
</evidence>
<dbReference type="CTD" id="219557"/>
<organism evidence="1 2">
    <name type="scientific">Seriola dumerili</name>
    <name type="common">Greater amberjack</name>
    <name type="synonym">Caranx dumerili</name>
    <dbReference type="NCBI Taxonomy" id="41447"/>
    <lineage>
        <taxon>Eukaryota</taxon>
        <taxon>Metazoa</taxon>
        <taxon>Chordata</taxon>
        <taxon>Craniata</taxon>
        <taxon>Vertebrata</taxon>
        <taxon>Euteleostomi</taxon>
        <taxon>Actinopterygii</taxon>
        <taxon>Neopterygii</taxon>
        <taxon>Teleostei</taxon>
        <taxon>Neoteleostei</taxon>
        <taxon>Acanthomorphata</taxon>
        <taxon>Carangaria</taxon>
        <taxon>Carangiformes</taxon>
        <taxon>Carangidae</taxon>
        <taxon>Seriola</taxon>
    </lineage>
</organism>
<dbReference type="PANTHER" id="PTHR34035:SF1">
    <property type="entry name" value="TESTIS-EXPRESSED PROTEIN 47"/>
    <property type="match status" value="1"/>
</dbReference>
<protein>
    <submittedName>
        <fullName evidence="1">Testis expressed 47</fullName>
    </submittedName>
</protein>
<keyword evidence="2" id="KW-1185">Reference proteome</keyword>
<dbReference type="Pfam" id="PF24787">
    <property type="entry name" value="TEX47"/>
    <property type="match status" value="1"/>
</dbReference>